<dbReference type="InterPro" id="IPR051785">
    <property type="entry name" value="MMCE/EMCE_epimerase"/>
</dbReference>
<evidence type="ECO:0000256" key="1">
    <source>
        <dbReference type="ARBA" id="ARBA00022723"/>
    </source>
</evidence>
<dbReference type="Pfam" id="PF00903">
    <property type="entry name" value="Glyoxalase"/>
    <property type="match status" value="1"/>
</dbReference>
<dbReference type="RefSeq" id="WP_265963174.1">
    <property type="nucleotide sequence ID" value="NZ_JAPEVI010000003.1"/>
</dbReference>
<dbReference type="PANTHER" id="PTHR43048:SF3">
    <property type="entry name" value="METHYLMALONYL-COA EPIMERASE, MITOCHONDRIAL"/>
    <property type="match status" value="1"/>
</dbReference>
<dbReference type="Gene3D" id="3.10.180.10">
    <property type="entry name" value="2,3-Dihydroxybiphenyl 1,2-Dioxygenase, domain 1"/>
    <property type="match status" value="1"/>
</dbReference>
<dbReference type="Proteomes" id="UP001300261">
    <property type="component" value="Unassembled WGS sequence"/>
</dbReference>
<dbReference type="PANTHER" id="PTHR43048">
    <property type="entry name" value="METHYLMALONYL-COA EPIMERASE"/>
    <property type="match status" value="1"/>
</dbReference>
<protein>
    <submittedName>
        <fullName evidence="3">VOC family protein</fullName>
    </submittedName>
</protein>
<dbReference type="SUPFAM" id="SSF54593">
    <property type="entry name" value="Glyoxalase/Bleomycin resistance protein/Dihydroxybiphenyl dioxygenase"/>
    <property type="match status" value="1"/>
</dbReference>
<evidence type="ECO:0000313" key="3">
    <source>
        <dbReference type="EMBL" id="MCX2723394.1"/>
    </source>
</evidence>
<dbReference type="PROSITE" id="PS51819">
    <property type="entry name" value="VOC"/>
    <property type="match status" value="1"/>
</dbReference>
<proteinExistence type="predicted"/>
<keyword evidence="1" id="KW-0479">Metal-binding</keyword>
<dbReference type="InterPro" id="IPR004360">
    <property type="entry name" value="Glyas_Fos-R_dOase_dom"/>
</dbReference>
<evidence type="ECO:0000259" key="2">
    <source>
        <dbReference type="PROSITE" id="PS51819"/>
    </source>
</evidence>
<feature type="domain" description="VOC" evidence="2">
    <location>
        <begin position="5"/>
        <end position="127"/>
    </location>
</feature>
<name>A0ABT3R2G7_9HYPH</name>
<dbReference type="InterPro" id="IPR037523">
    <property type="entry name" value="VOC_core"/>
</dbReference>
<accession>A0ABT3R2G7</accession>
<comment type="caution">
    <text evidence="3">The sequence shown here is derived from an EMBL/GenBank/DDBJ whole genome shotgun (WGS) entry which is preliminary data.</text>
</comment>
<evidence type="ECO:0000313" key="4">
    <source>
        <dbReference type="Proteomes" id="UP001300261"/>
    </source>
</evidence>
<gene>
    <name evidence="3" type="ORF">ON753_13595</name>
</gene>
<dbReference type="InterPro" id="IPR029068">
    <property type="entry name" value="Glyas_Bleomycin-R_OHBP_Dase"/>
</dbReference>
<sequence length="128" mass="14103">MSTAFLEHVNVTVSDPEATAKRLHDWFGWKVRWKGDSLGGGTTYHIGNETSYIAAYTPPKATTPLSGDSYSHRGGLNHVAVVVDDLDAAEARIRAGGYVPHNHAAYEPGRRFYFEDDDGIEFEVVSYA</sequence>
<keyword evidence="4" id="KW-1185">Reference proteome</keyword>
<organism evidence="3 4">
    <name type="scientific">Roseibium salinum</name>
    <dbReference type="NCBI Taxonomy" id="1604349"/>
    <lineage>
        <taxon>Bacteria</taxon>
        <taxon>Pseudomonadati</taxon>
        <taxon>Pseudomonadota</taxon>
        <taxon>Alphaproteobacteria</taxon>
        <taxon>Hyphomicrobiales</taxon>
        <taxon>Stappiaceae</taxon>
        <taxon>Roseibium</taxon>
    </lineage>
</organism>
<dbReference type="CDD" id="cd06587">
    <property type="entry name" value="VOC"/>
    <property type="match status" value="1"/>
</dbReference>
<dbReference type="EMBL" id="JAPEVI010000003">
    <property type="protein sequence ID" value="MCX2723394.1"/>
    <property type="molecule type" value="Genomic_DNA"/>
</dbReference>
<reference evidence="3 4" key="1">
    <citation type="journal article" date="2016" name="Int. J. Syst. Evol. Microbiol.">
        <title>Labrenzia salina sp. nov., isolated from the rhizosphere of the halophyte Arthrocnemum macrostachyum.</title>
        <authorList>
            <person name="Camacho M."/>
            <person name="Redondo-Gomez S."/>
            <person name="Rodriguez-Llorente I."/>
            <person name="Rohde M."/>
            <person name="Sproer C."/>
            <person name="Schumann P."/>
            <person name="Klenk H.P."/>
            <person name="Montero-Calasanz M.D.C."/>
        </authorList>
    </citation>
    <scope>NUCLEOTIDE SEQUENCE [LARGE SCALE GENOMIC DNA]</scope>
    <source>
        <strain evidence="3 4">DSM 29163</strain>
    </source>
</reference>